<evidence type="ECO:0000313" key="1">
    <source>
        <dbReference type="EMBL" id="KAH0563022.1"/>
    </source>
</evidence>
<accession>A0A9P8LEU8</accession>
<dbReference type="AlphaFoldDB" id="A0A9P8LEU8"/>
<name>A0A9P8LEU8_9PEZI</name>
<dbReference type="EMBL" id="JAGHQM010000266">
    <property type="protein sequence ID" value="KAH0563022.1"/>
    <property type="molecule type" value="Genomic_DNA"/>
</dbReference>
<keyword evidence="2" id="KW-1185">Reference proteome</keyword>
<organism evidence="1 2">
    <name type="scientific">Trichoglossum hirsutum</name>
    <dbReference type="NCBI Taxonomy" id="265104"/>
    <lineage>
        <taxon>Eukaryota</taxon>
        <taxon>Fungi</taxon>
        <taxon>Dikarya</taxon>
        <taxon>Ascomycota</taxon>
        <taxon>Pezizomycotina</taxon>
        <taxon>Geoglossomycetes</taxon>
        <taxon>Geoglossales</taxon>
        <taxon>Geoglossaceae</taxon>
        <taxon>Trichoglossum</taxon>
    </lineage>
</organism>
<dbReference type="Pfam" id="PF13095">
    <property type="entry name" value="FTA2"/>
    <property type="match status" value="1"/>
</dbReference>
<sequence length="153" mass="17628">MSKDEITHQLDPFFAECRAFVERRHEGLSRLLAVLARSFRLNLKAWLLGASEEFHWDRSSQLESFRGIIKELVSGVPHFTSEMVEKMGADLLTLSNIGVFVRDIKKDNYRGGRLTDFSASWTRLHVMLSFRESTGRALRAQKESFDEMIEGMT</sequence>
<reference evidence="1" key="1">
    <citation type="submission" date="2021-03" db="EMBL/GenBank/DDBJ databases">
        <title>Comparative genomics and phylogenomic investigation of the class Geoglossomycetes provide insights into ecological specialization and systematics.</title>
        <authorList>
            <person name="Melie T."/>
            <person name="Pirro S."/>
            <person name="Miller A.N."/>
            <person name="Quandt A."/>
        </authorList>
    </citation>
    <scope>NUCLEOTIDE SEQUENCE</scope>
    <source>
        <strain evidence="1">CAQ_001_2017</strain>
    </source>
</reference>
<proteinExistence type="predicted"/>
<protein>
    <submittedName>
        <fullName evidence="1">Uncharacterized protein</fullName>
    </submittedName>
</protein>
<dbReference type="Proteomes" id="UP000750711">
    <property type="component" value="Unassembled WGS sequence"/>
</dbReference>
<comment type="caution">
    <text evidence="1">The sequence shown here is derived from an EMBL/GenBank/DDBJ whole genome shotgun (WGS) entry which is preliminary data.</text>
</comment>
<evidence type="ECO:0000313" key="2">
    <source>
        <dbReference type="Proteomes" id="UP000750711"/>
    </source>
</evidence>
<dbReference type="InterPro" id="IPR025213">
    <property type="entry name" value="Sim4_Fta2"/>
</dbReference>
<gene>
    <name evidence="1" type="ORF">GP486_002409</name>
</gene>